<name>X1G9U4_9ZZZZ</name>
<comment type="caution">
    <text evidence="1">The sequence shown here is derived from an EMBL/GenBank/DDBJ whole genome shotgun (WGS) entry which is preliminary data.</text>
</comment>
<proteinExistence type="predicted"/>
<dbReference type="EMBL" id="BARU01005574">
    <property type="protein sequence ID" value="GAH38354.1"/>
    <property type="molecule type" value="Genomic_DNA"/>
</dbReference>
<accession>X1G9U4</accession>
<protein>
    <recommendedName>
        <fullName evidence="2">Methyltransferase domain-containing protein</fullName>
    </recommendedName>
</protein>
<gene>
    <name evidence="1" type="ORF">S03H2_10884</name>
</gene>
<feature type="non-terminal residue" evidence="1">
    <location>
        <position position="1"/>
    </location>
</feature>
<sequence>SHYTPKPFPEFLAVQSIDSMIIEKCNEYFNNKVVINDVGDLFSKNIKDEQLNYIFYNIILNVKSIDLACGSSSLLLGVVNHLFHLGRRLRDRLKIHITDYDLKKVLLNSIRGVDKNSTS</sequence>
<evidence type="ECO:0008006" key="2">
    <source>
        <dbReference type="Google" id="ProtNLM"/>
    </source>
</evidence>
<dbReference type="AlphaFoldDB" id="X1G9U4"/>
<reference evidence="1" key="1">
    <citation type="journal article" date="2014" name="Front. Microbiol.">
        <title>High frequency of phylogenetically diverse reductive dehalogenase-homologous genes in deep subseafloor sedimentary metagenomes.</title>
        <authorList>
            <person name="Kawai M."/>
            <person name="Futagami T."/>
            <person name="Toyoda A."/>
            <person name="Takaki Y."/>
            <person name="Nishi S."/>
            <person name="Hori S."/>
            <person name="Arai W."/>
            <person name="Tsubouchi T."/>
            <person name="Morono Y."/>
            <person name="Uchiyama I."/>
            <person name="Ito T."/>
            <person name="Fujiyama A."/>
            <person name="Inagaki F."/>
            <person name="Takami H."/>
        </authorList>
    </citation>
    <scope>NUCLEOTIDE SEQUENCE</scope>
    <source>
        <strain evidence="1">Expedition CK06-06</strain>
    </source>
</reference>
<dbReference type="InterPro" id="IPR029063">
    <property type="entry name" value="SAM-dependent_MTases_sf"/>
</dbReference>
<dbReference type="Gene3D" id="3.40.50.150">
    <property type="entry name" value="Vaccinia Virus protein VP39"/>
    <property type="match status" value="1"/>
</dbReference>
<evidence type="ECO:0000313" key="1">
    <source>
        <dbReference type="EMBL" id="GAH38354.1"/>
    </source>
</evidence>
<organism evidence="1">
    <name type="scientific">marine sediment metagenome</name>
    <dbReference type="NCBI Taxonomy" id="412755"/>
    <lineage>
        <taxon>unclassified sequences</taxon>
        <taxon>metagenomes</taxon>
        <taxon>ecological metagenomes</taxon>
    </lineage>
</organism>